<dbReference type="OrthoDB" id="423667at2"/>
<dbReference type="EMBL" id="LMTZ01000171">
    <property type="protein sequence ID" value="KST61809.1"/>
    <property type="molecule type" value="Genomic_DNA"/>
</dbReference>
<name>A0A0V7ZBB4_9CYAN</name>
<reference evidence="1 2" key="1">
    <citation type="journal article" date="2015" name="Genome Announc.">
        <title>Draft Genome of the Euendolithic (true boring) Cyanobacterium Mastigocoleus testarum strain BC008.</title>
        <authorList>
            <person name="Guida B.S."/>
            <person name="Garcia-Pichel F."/>
        </authorList>
    </citation>
    <scope>NUCLEOTIDE SEQUENCE [LARGE SCALE GENOMIC DNA]</scope>
    <source>
        <strain evidence="1 2">BC008</strain>
    </source>
</reference>
<protein>
    <submittedName>
        <fullName evidence="1">Uncharacterized protein</fullName>
    </submittedName>
</protein>
<sequence length="161" mass="19043">MLLLAKSKEINILESKLTHKSPVLHRLARFVTEEAVCLMFNIQPEDIYVVECWRYIVYVHAKSVSKFVSYADFPPIVGVAPPSKVDIIKWRRRWRRQHEPSARKQAPIWWAKFLQQELWHTFSPPMLNNWDELLNSIEFAFNEATLKQLRTSYESTAKSKI</sequence>
<keyword evidence="2" id="KW-1185">Reference proteome</keyword>
<dbReference type="Proteomes" id="UP000053372">
    <property type="component" value="Unassembled WGS sequence"/>
</dbReference>
<accession>A0A0V7ZBB4</accession>
<dbReference type="AlphaFoldDB" id="A0A0V7ZBB4"/>
<comment type="caution">
    <text evidence="1">The sequence shown here is derived from an EMBL/GenBank/DDBJ whole genome shotgun (WGS) entry which is preliminary data.</text>
</comment>
<gene>
    <name evidence="1" type="ORF">BC008_07150</name>
</gene>
<evidence type="ECO:0000313" key="2">
    <source>
        <dbReference type="Proteomes" id="UP000053372"/>
    </source>
</evidence>
<organism evidence="1 2">
    <name type="scientific">Mastigocoleus testarum BC008</name>
    <dbReference type="NCBI Taxonomy" id="371196"/>
    <lineage>
        <taxon>Bacteria</taxon>
        <taxon>Bacillati</taxon>
        <taxon>Cyanobacteriota</taxon>
        <taxon>Cyanophyceae</taxon>
        <taxon>Nostocales</taxon>
        <taxon>Hapalosiphonaceae</taxon>
        <taxon>Mastigocoleus</taxon>
    </lineage>
</organism>
<evidence type="ECO:0000313" key="1">
    <source>
        <dbReference type="EMBL" id="KST61809.1"/>
    </source>
</evidence>
<dbReference type="RefSeq" id="WP_027842118.1">
    <property type="nucleotide sequence ID" value="NZ_LMTZ01000171.1"/>
</dbReference>
<proteinExistence type="predicted"/>